<evidence type="ECO:0000313" key="4">
    <source>
        <dbReference type="Proteomes" id="UP001157006"/>
    </source>
</evidence>
<name>A0AAV0YJB6_VICFA</name>
<evidence type="ECO:0000313" key="3">
    <source>
        <dbReference type="EMBL" id="CAI8585664.1"/>
    </source>
</evidence>
<comment type="similarity">
    <text evidence="1">Belongs to the IST1 family.</text>
</comment>
<accession>A0AAV0YJB6</accession>
<proteinExistence type="inferred from homology"/>
<dbReference type="EMBL" id="OX451736">
    <property type="protein sequence ID" value="CAI8585664.1"/>
    <property type="molecule type" value="Genomic_DNA"/>
</dbReference>
<dbReference type="InterPro" id="IPR042277">
    <property type="entry name" value="IST1-like"/>
</dbReference>
<dbReference type="PANTHER" id="PTHR12161">
    <property type="entry name" value="IST1 FAMILY MEMBER"/>
    <property type="match status" value="1"/>
</dbReference>
<feature type="region of interest" description="Disordered" evidence="2">
    <location>
        <begin position="129"/>
        <end position="201"/>
    </location>
</feature>
<evidence type="ECO:0000256" key="1">
    <source>
        <dbReference type="ARBA" id="ARBA00005536"/>
    </source>
</evidence>
<dbReference type="PANTHER" id="PTHR12161:SF13">
    <property type="entry name" value="REGULATOR OF VPS4 ACTIVITY IN THE MVB PATHWAY PROTEIN"/>
    <property type="match status" value="1"/>
</dbReference>
<gene>
    <name evidence="3" type="ORF">VFH_I217600</name>
</gene>
<dbReference type="AlphaFoldDB" id="A0AAV0YJB6"/>
<organism evidence="3 4">
    <name type="scientific">Vicia faba</name>
    <name type="common">Broad bean</name>
    <name type="synonym">Faba vulgaris</name>
    <dbReference type="NCBI Taxonomy" id="3906"/>
    <lineage>
        <taxon>Eukaryota</taxon>
        <taxon>Viridiplantae</taxon>
        <taxon>Streptophyta</taxon>
        <taxon>Embryophyta</taxon>
        <taxon>Tracheophyta</taxon>
        <taxon>Spermatophyta</taxon>
        <taxon>Magnoliopsida</taxon>
        <taxon>eudicotyledons</taxon>
        <taxon>Gunneridae</taxon>
        <taxon>Pentapetalae</taxon>
        <taxon>rosids</taxon>
        <taxon>fabids</taxon>
        <taxon>Fabales</taxon>
        <taxon>Fabaceae</taxon>
        <taxon>Papilionoideae</taxon>
        <taxon>50 kb inversion clade</taxon>
        <taxon>NPAAA clade</taxon>
        <taxon>Hologalegina</taxon>
        <taxon>IRL clade</taxon>
        <taxon>Fabeae</taxon>
        <taxon>Vicia</taxon>
    </lineage>
</organism>
<protein>
    <submittedName>
        <fullName evidence="3">Uncharacterized protein</fullName>
    </submittedName>
</protein>
<dbReference type="InterPro" id="IPR005061">
    <property type="entry name" value="Ist1"/>
</dbReference>
<dbReference type="GO" id="GO:0015031">
    <property type="term" value="P:protein transport"/>
    <property type="evidence" value="ECO:0007669"/>
    <property type="project" value="InterPro"/>
</dbReference>
<sequence length="257" mass="27507">MTVSLSSLTSSLYSLSFSSNICRKPTTLSLPGTFSLNRSSKLPSLIVKGENQAAQRNFPIDLKEAISSVIFATPRSVELCLDCGVNHLLVEKLSAKAPDGPTKIKILTAIAEEHNIKWESKSFGDNDTKASQDLLVGPSTPEKSAYVEPFQGHVPPPVHDEKGPPNSGGPSQLTPTHDAYTNSYDQSANTAARKASGNNSITSGMLDIEIKSSGDGSQKMDFRDTYSENKSFFPTGRQLEHGIQGCCLCCTGCCGIC</sequence>
<reference evidence="3 4" key="1">
    <citation type="submission" date="2023-01" db="EMBL/GenBank/DDBJ databases">
        <authorList>
            <person name="Kreplak J."/>
        </authorList>
    </citation>
    <scope>NUCLEOTIDE SEQUENCE [LARGE SCALE GENOMIC DNA]</scope>
</reference>
<evidence type="ECO:0000256" key="2">
    <source>
        <dbReference type="SAM" id="MobiDB-lite"/>
    </source>
</evidence>
<feature type="compositionally biased region" description="Polar residues" evidence="2">
    <location>
        <begin position="168"/>
        <end position="201"/>
    </location>
</feature>
<dbReference type="Proteomes" id="UP001157006">
    <property type="component" value="Chromosome 1L"/>
</dbReference>
<keyword evidence="4" id="KW-1185">Reference proteome</keyword>
<dbReference type="Gene3D" id="1.20.1260.60">
    <property type="entry name" value="Vacuolar protein sorting-associated protein Ist1"/>
    <property type="match status" value="1"/>
</dbReference>